<dbReference type="RefSeq" id="WP_089832032.1">
    <property type="nucleotide sequence ID" value="NZ_BJWI01000020.1"/>
</dbReference>
<reference evidence="1 4" key="2">
    <citation type="submission" date="2019-07" db="EMBL/GenBank/DDBJ databases">
        <title>Whole genome shotgun sequence of Halolactibacillus halophilus NBRC 100868.</title>
        <authorList>
            <person name="Hosoyama A."/>
            <person name="Uohara A."/>
            <person name="Ohji S."/>
            <person name="Ichikawa N."/>
        </authorList>
    </citation>
    <scope>NUCLEOTIDE SEQUENCE [LARGE SCALE GENOMIC DNA]</scope>
    <source>
        <strain evidence="1 4">NBRC 100868</strain>
    </source>
</reference>
<evidence type="ECO:0000313" key="3">
    <source>
        <dbReference type="Proteomes" id="UP000242243"/>
    </source>
</evidence>
<keyword evidence="4" id="KW-1185">Reference proteome</keyword>
<proteinExistence type="predicted"/>
<accession>A0A1I5Q136</accession>
<dbReference type="STRING" id="306540.SAMN05421839_11812"/>
<evidence type="ECO:0000313" key="4">
    <source>
        <dbReference type="Proteomes" id="UP000321547"/>
    </source>
</evidence>
<protein>
    <submittedName>
        <fullName evidence="2">Uncharacterized protein</fullName>
    </submittedName>
</protein>
<organism evidence="2 3">
    <name type="scientific">Halolactibacillus halophilus</name>
    <dbReference type="NCBI Taxonomy" id="306540"/>
    <lineage>
        <taxon>Bacteria</taxon>
        <taxon>Bacillati</taxon>
        <taxon>Bacillota</taxon>
        <taxon>Bacilli</taxon>
        <taxon>Bacillales</taxon>
        <taxon>Bacillaceae</taxon>
        <taxon>Halolactibacillus</taxon>
    </lineage>
</organism>
<dbReference type="OrthoDB" id="2645220at2"/>
<evidence type="ECO:0000313" key="2">
    <source>
        <dbReference type="EMBL" id="SFP39915.1"/>
    </source>
</evidence>
<dbReference type="AlphaFoldDB" id="A0A1I5Q136"/>
<name>A0A1I5Q136_9BACI</name>
<sequence length="90" mass="10927">MPLANIEVSVNEEEIKQHVYDRLDEMIRESLILIDVDTLAKKMCISKRFLEDEFLSDIRMKAIERRKSRKRLYFYDEVIPVIKEIVYEKF</sequence>
<dbReference type="EMBL" id="BJWI01000020">
    <property type="protein sequence ID" value="GEM01935.1"/>
    <property type="molecule type" value="Genomic_DNA"/>
</dbReference>
<dbReference type="Proteomes" id="UP000242243">
    <property type="component" value="Unassembled WGS sequence"/>
</dbReference>
<evidence type="ECO:0000313" key="1">
    <source>
        <dbReference type="EMBL" id="GEM01935.1"/>
    </source>
</evidence>
<gene>
    <name evidence="1" type="ORF">HHA03_14670</name>
    <name evidence="2" type="ORF">SAMN05421839_11812</name>
</gene>
<dbReference type="EMBL" id="FOXC01000018">
    <property type="protein sequence ID" value="SFP39915.1"/>
    <property type="molecule type" value="Genomic_DNA"/>
</dbReference>
<dbReference type="Proteomes" id="UP000321547">
    <property type="component" value="Unassembled WGS sequence"/>
</dbReference>
<reference evidence="2 3" key="1">
    <citation type="submission" date="2016-10" db="EMBL/GenBank/DDBJ databases">
        <authorList>
            <person name="de Groot N.N."/>
        </authorList>
    </citation>
    <scope>NUCLEOTIDE SEQUENCE [LARGE SCALE GENOMIC DNA]</scope>
    <source>
        <strain evidence="2 3">DSM 17073</strain>
    </source>
</reference>